<reference evidence="2 3" key="1">
    <citation type="submission" date="2020-04" db="EMBL/GenBank/DDBJ databases">
        <title>Molecular characterization of pseudomonads from Agaricus bisporus reveal novel blotch 2 pathogens in Western Europe.</title>
        <authorList>
            <person name="Taparia T."/>
            <person name="Krijger M."/>
            <person name="Haynes E."/>
            <person name="Elpinstone J.G."/>
            <person name="Noble R."/>
            <person name="Van Der Wolf J."/>
        </authorList>
    </citation>
    <scope>NUCLEOTIDE SEQUENCE [LARGE SCALE GENOMIC DNA]</scope>
    <source>
        <strain evidence="2 3">B7002</strain>
    </source>
</reference>
<keyword evidence="1" id="KW-1133">Transmembrane helix</keyword>
<feature type="transmembrane region" description="Helical" evidence="1">
    <location>
        <begin position="6"/>
        <end position="23"/>
    </location>
</feature>
<feature type="transmembrane region" description="Helical" evidence="1">
    <location>
        <begin position="77"/>
        <end position="99"/>
    </location>
</feature>
<evidence type="ECO:0000256" key="1">
    <source>
        <dbReference type="SAM" id="Phobius"/>
    </source>
</evidence>
<dbReference type="Proteomes" id="UP000560470">
    <property type="component" value="Unassembled WGS sequence"/>
</dbReference>
<proteinExistence type="predicted"/>
<dbReference type="EMBL" id="JACAOZ010000047">
    <property type="protein sequence ID" value="NVZ60280.1"/>
    <property type="molecule type" value="Genomic_DNA"/>
</dbReference>
<accession>A0A7Y7RXM6</accession>
<dbReference type="RefSeq" id="WP_177035016.1">
    <property type="nucleotide sequence ID" value="NZ_JACAOZ010000047.1"/>
</dbReference>
<comment type="caution">
    <text evidence="2">The sequence shown here is derived from an EMBL/GenBank/DDBJ whole genome shotgun (WGS) entry which is preliminary data.</text>
</comment>
<keyword evidence="1" id="KW-0812">Transmembrane</keyword>
<sequence>MAVHDLIQTACAVIAIVLALYGLEAERRTQLRNALRAVSSTVMIGAFYIVLAALIYMSVQEVVQFARSKAPMTRIEIVDLVINSLSICGFVWAGFFLFANLGRGPKNT</sequence>
<dbReference type="AlphaFoldDB" id="A0A7Y7RXM6"/>
<evidence type="ECO:0000313" key="3">
    <source>
        <dbReference type="Proteomes" id="UP000560470"/>
    </source>
</evidence>
<name>A0A7Y7RXM6_9PSED</name>
<gene>
    <name evidence="2" type="ORF">HX797_28860</name>
</gene>
<evidence type="ECO:0000313" key="2">
    <source>
        <dbReference type="EMBL" id="NVZ60280.1"/>
    </source>
</evidence>
<keyword evidence="1" id="KW-0472">Membrane</keyword>
<protein>
    <submittedName>
        <fullName evidence="2">Uncharacterized protein</fullName>
    </submittedName>
</protein>
<feature type="transmembrane region" description="Helical" evidence="1">
    <location>
        <begin position="35"/>
        <end position="57"/>
    </location>
</feature>
<organism evidence="2 3">
    <name type="scientific">Pseudomonas edaphica</name>
    <dbReference type="NCBI Taxonomy" id="2006980"/>
    <lineage>
        <taxon>Bacteria</taxon>
        <taxon>Pseudomonadati</taxon>
        <taxon>Pseudomonadota</taxon>
        <taxon>Gammaproteobacteria</taxon>
        <taxon>Pseudomonadales</taxon>
        <taxon>Pseudomonadaceae</taxon>
        <taxon>Pseudomonas</taxon>
    </lineage>
</organism>